<dbReference type="EnsemblPlants" id="AVESA.00010b.r2.3CG0510120.1">
    <property type="protein sequence ID" value="AVESA.00010b.r2.3CG0510120.1.CDS.1"/>
    <property type="gene ID" value="AVESA.00010b.r2.3CG0510120"/>
</dbReference>
<accession>A0ACD5VTL4</accession>
<organism evidence="1 2">
    <name type="scientific">Avena sativa</name>
    <name type="common">Oat</name>
    <dbReference type="NCBI Taxonomy" id="4498"/>
    <lineage>
        <taxon>Eukaryota</taxon>
        <taxon>Viridiplantae</taxon>
        <taxon>Streptophyta</taxon>
        <taxon>Embryophyta</taxon>
        <taxon>Tracheophyta</taxon>
        <taxon>Spermatophyta</taxon>
        <taxon>Magnoliopsida</taxon>
        <taxon>Liliopsida</taxon>
        <taxon>Poales</taxon>
        <taxon>Poaceae</taxon>
        <taxon>BOP clade</taxon>
        <taxon>Pooideae</taxon>
        <taxon>Poodae</taxon>
        <taxon>Poeae</taxon>
        <taxon>Poeae Chloroplast Group 1 (Aveneae type)</taxon>
        <taxon>Aveninae</taxon>
        <taxon>Avena</taxon>
    </lineage>
</organism>
<protein>
    <submittedName>
        <fullName evidence="1">Uncharacterized protein</fullName>
    </submittedName>
</protein>
<reference evidence="1" key="1">
    <citation type="submission" date="2021-05" db="EMBL/GenBank/DDBJ databases">
        <authorList>
            <person name="Scholz U."/>
            <person name="Mascher M."/>
            <person name="Fiebig A."/>
        </authorList>
    </citation>
    <scope>NUCLEOTIDE SEQUENCE [LARGE SCALE GENOMIC DNA]</scope>
</reference>
<evidence type="ECO:0000313" key="2">
    <source>
        <dbReference type="Proteomes" id="UP001732700"/>
    </source>
</evidence>
<sequence length="423" mass="47646">MKTKILQVPIINVEFQDELCWRHTTNGDCTTKSAYKVFLHDQISVTSNARRCFTDAKKSILLQAWKNNHLPPRIKTFAWRLIRRVLATGKRASRFSTRIKKECSRCGLPETDAHLFFHCHFSRAVWFSSPLGFRTDFYEQYCYPSNFIECLLASLYPAASVHCIFATLWMLWKARNDLLFNRKEWSISQVICAAKAVLSTGDADDIAVPSDNLATTRIHAPPFSQPPGAVIYCNAAYNRDVDASTAGLGVYLHDPVRNIKLFVSAISTDASSALQAEAQGLLLAVWVVQLMEWRRVCFLSDSKTLVDAVATDNLLSRSGHWVLRPFLADAQNHRNSSGNLVQKVSRADNKTAHALCKRAYRDRSDPRTTFRCKSNLLFSSHCASRNRLCNITLKNIRLLAVHCLSCSSSLPFGRHQALGCLSV</sequence>
<dbReference type="Proteomes" id="UP001732700">
    <property type="component" value="Chromosome 3C"/>
</dbReference>
<proteinExistence type="predicted"/>
<reference evidence="1" key="2">
    <citation type="submission" date="2025-09" db="UniProtKB">
        <authorList>
            <consortium name="EnsemblPlants"/>
        </authorList>
    </citation>
    <scope>IDENTIFICATION</scope>
</reference>
<keyword evidence="2" id="KW-1185">Reference proteome</keyword>
<name>A0ACD5VTL4_AVESA</name>
<evidence type="ECO:0000313" key="1">
    <source>
        <dbReference type="EnsemblPlants" id="AVESA.00010b.r2.3CG0510120.1.CDS.1"/>
    </source>
</evidence>